<keyword evidence="1" id="KW-0863">Zinc-finger</keyword>
<dbReference type="GO" id="GO:0008270">
    <property type="term" value="F:zinc ion binding"/>
    <property type="evidence" value="ECO:0007669"/>
    <property type="project" value="UniProtKB-KW"/>
</dbReference>
<reference evidence="5" key="1">
    <citation type="submission" date="2025-08" db="UniProtKB">
        <authorList>
            <consortium name="RefSeq"/>
        </authorList>
    </citation>
    <scope>IDENTIFICATION</scope>
    <source>
        <tissue evidence="5">Whole sample</tissue>
    </source>
</reference>
<keyword evidence="1" id="KW-0479">Metal-binding</keyword>
<name>A0A8B8E9I5_CRAVI</name>
<gene>
    <name evidence="5" type="primary">LOC111132712</name>
</gene>
<dbReference type="AlphaFoldDB" id="A0A8B8E9I5"/>
<sequence>MTEKGEEYPLETQQEHALMCEKHDLMPVDIICEDCDKFICSKCVKEDHKEHCWDTLSTASTLKRRGLLKSMKKIEKEDIRRLENDIEKASRQIDLNMKTREKTILQLHNHYDTIVERLDKIREKREKTIKDSLESQNAEIIRVKRNLEKAKKDILRLVKSLKENGDTMTDMILLKTHKDLTKRLSTEDGSIEKYLYSLEYEHECINEDILEIIMGNICKSPKITVTETDSFQWDEHAIQVLEAMDDDTCFLSNVYNVNVEQVNKSGEKGMALSMNINDVCVTDKKVIYISDLISKSVVKLSQTGSVSTVFSTDPLEPVGVCQALDDQLLVTLSDTESAYYELDSRSKRLVRHVTLTGDVILEYTYQEKGQIKQFTWPFRVTQNGNSDVCVLNKGSESSAELLIFSFSGFLKSAYRGRLEPGDFLPEDVVCDSFFRIVVCESQSSTVHLLSPSGKFLRYLLTEKQVNQPTAMSLKKSTLWIGDNHGLVKVFKYKS</sequence>
<dbReference type="Gene3D" id="3.30.160.60">
    <property type="entry name" value="Classic Zinc Finger"/>
    <property type="match status" value="1"/>
</dbReference>
<evidence type="ECO:0000313" key="5">
    <source>
        <dbReference type="RefSeq" id="XP_022336243.1"/>
    </source>
</evidence>
<evidence type="ECO:0000259" key="3">
    <source>
        <dbReference type="PROSITE" id="PS50119"/>
    </source>
</evidence>
<protein>
    <submittedName>
        <fullName evidence="5">Uncharacterized protein LOC111132712</fullName>
    </submittedName>
</protein>
<organism evidence="4 5">
    <name type="scientific">Crassostrea virginica</name>
    <name type="common">Eastern oyster</name>
    <dbReference type="NCBI Taxonomy" id="6565"/>
    <lineage>
        <taxon>Eukaryota</taxon>
        <taxon>Metazoa</taxon>
        <taxon>Spiralia</taxon>
        <taxon>Lophotrochozoa</taxon>
        <taxon>Mollusca</taxon>
        <taxon>Bivalvia</taxon>
        <taxon>Autobranchia</taxon>
        <taxon>Pteriomorphia</taxon>
        <taxon>Ostreida</taxon>
        <taxon>Ostreoidea</taxon>
        <taxon>Ostreidae</taxon>
        <taxon>Crassostrea</taxon>
    </lineage>
</organism>
<dbReference type="SUPFAM" id="SSF63829">
    <property type="entry name" value="Calcium-dependent phosphotriesterase"/>
    <property type="match status" value="1"/>
</dbReference>
<dbReference type="OrthoDB" id="6099347at2759"/>
<accession>A0A8B8E9I5</accession>
<evidence type="ECO:0000313" key="4">
    <source>
        <dbReference type="Proteomes" id="UP000694844"/>
    </source>
</evidence>
<dbReference type="PANTHER" id="PTHR25462:SF296">
    <property type="entry name" value="MEIOTIC P26, ISOFORM F"/>
    <property type="match status" value="1"/>
</dbReference>
<evidence type="ECO:0000256" key="1">
    <source>
        <dbReference type="PROSITE-ProRule" id="PRU00024"/>
    </source>
</evidence>
<keyword evidence="1" id="KW-0862">Zinc</keyword>
<dbReference type="KEGG" id="cvn:111132712"/>
<keyword evidence="2" id="KW-0175">Coiled coil</keyword>
<feature type="coiled-coil region" evidence="2">
    <location>
        <begin position="72"/>
        <end position="99"/>
    </location>
</feature>
<feature type="coiled-coil region" evidence="2">
    <location>
        <begin position="130"/>
        <end position="164"/>
    </location>
</feature>
<proteinExistence type="predicted"/>
<dbReference type="InterPro" id="IPR000315">
    <property type="entry name" value="Znf_B-box"/>
</dbReference>
<dbReference type="PANTHER" id="PTHR25462">
    <property type="entry name" value="BONUS, ISOFORM C-RELATED"/>
    <property type="match status" value="1"/>
</dbReference>
<dbReference type="PROSITE" id="PS50119">
    <property type="entry name" value="ZF_BBOX"/>
    <property type="match status" value="1"/>
</dbReference>
<feature type="domain" description="B box-type" evidence="3">
    <location>
        <begin position="15"/>
        <end position="56"/>
    </location>
</feature>
<dbReference type="InterPro" id="IPR011042">
    <property type="entry name" value="6-blade_b-propeller_TolB-like"/>
</dbReference>
<dbReference type="Gene3D" id="2.120.10.30">
    <property type="entry name" value="TolB, C-terminal domain"/>
    <property type="match status" value="1"/>
</dbReference>
<evidence type="ECO:0000256" key="2">
    <source>
        <dbReference type="SAM" id="Coils"/>
    </source>
</evidence>
<dbReference type="InterPro" id="IPR047153">
    <property type="entry name" value="TRIM45/56/19-like"/>
</dbReference>
<keyword evidence="4" id="KW-1185">Reference proteome</keyword>
<dbReference type="RefSeq" id="XP_022336243.1">
    <property type="nucleotide sequence ID" value="XM_022480535.1"/>
</dbReference>
<dbReference type="GeneID" id="111132712"/>
<dbReference type="SUPFAM" id="SSF57845">
    <property type="entry name" value="B-box zinc-binding domain"/>
    <property type="match status" value="1"/>
</dbReference>
<dbReference type="Proteomes" id="UP000694844">
    <property type="component" value="Chromosome 5"/>
</dbReference>